<evidence type="ECO:0000259" key="2">
    <source>
        <dbReference type="Pfam" id="PF00931"/>
    </source>
</evidence>
<dbReference type="Gene3D" id="1.10.8.430">
    <property type="entry name" value="Helical domain of apoptotic protease-activating factors"/>
    <property type="match status" value="1"/>
</dbReference>
<dbReference type="PANTHER" id="PTHR36766">
    <property type="entry name" value="PLANT BROAD-SPECTRUM MILDEW RESISTANCE PROTEIN RPW8"/>
    <property type="match status" value="1"/>
</dbReference>
<name>B9T1T2_RICCO</name>
<dbReference type="PANTHER" id="PTHR36766:SF63">
    <property type="entry name" value="NB-ARC DOMAIN-CONTAINING PROTEIN"/>
    <property type="match status" value="1"/>
</dbReference>
<feature type="domain" description="NB-ARC" evidence="2">
    <location>
        <begin position="63"/>
        <end position="129"/>
    </location>
</feature>
<protein>
    <recommendedName>
        <fullName evidence="2">NB-ARC domain-containing protein</fullName>
    </recommendedName>
</protein>
<accession>B9T1T2</accession>
<keyword evidence="1" id="KW-0611">Plant defense</keyword>
<dbReference type="AlphaFoldDB" id="B9T1T2"/>
<dbReference type="GO" id="GO:0006952">
    <property type="term" value="P:defense response"/>
    <property type="evidence" value="ECO:0007669"/>
    <property type="project" value="UniProtKB-KW"/>
</dbReference>
<dbReference type="InterPro" id="IPR027417">
    <property type="entry name" value="P-loop_NTPase"/>
</dbReference>
<keyword evidence="4" id="KW-1185">Reference proteome</keyword>
<dbReference type="GO" id="GO:0043531">
    <property type="term" value="F:ADP binding"/>
    <property type="evidence" value="ECO:0007669"/>
    <property type="project" value="InterPro"/>
</dbReference>
<dbReference type="InParanoid" id="B9T1T2"/>
<dbReference type="InterPro" id="IPR002182">
    <property type="entry name" value="NB-ARC"/>
</dbReference>
<feature type="domain" description="NB-ARC" evidence="2">
    <location>
        <begin position="2"/>
        <end position="61"/>
    </location>
</feature>
<dbReference type="EMBL" id="EQ974359">
    <property type="protein sequence ID" value="EEF30170.1"/>
    <property type="molecule type" value="Genomic_DNA"/>
</dbReference>
<reference evidence="4" key="1">
    <citation type="journal article" date="2010" name="Nat. Biotechnol.">
        <title>Draft genome sequence of the oilseed species Ricinus communis.</title>
        <authorList>
            <person name="Chan A.P."/>
            <person name="Crabtree J."/>
            <person name="Zhao Q."/>
            <person name="Lorenzi H."/>
            <person name="Orvis J."/>
            <person name="Puiu D."/>
            <person name="Melake-Berhan A."/>
            <person name="Jones K.M."/>
            <person name="Redman J."/>
            <person name="Chen G."/>
            <person name="Cahoon E.B."/>
            <person name="Gedil M."/>
            <person name="Stanke M."/>
            <person name="Haas B.J."/>
            <person name="Wortman J.R."/>
            <person name="Fraser-Liggett C.M."/>
            <person name="Ravel J."/>
            <person name="Rabinowicz P.D."/>
        </authorList>
    </citation>
    <scope>NUCLEOTIDE SEQUENCE [LARGE SCALE GENOMIC DNA]</scope>
    <source>
        <strain evidence="4">cv. Hale</strain>
    </source>
</reference>
<dbReference type="SUPFAM" id="SSF52540">
    <property type="entry name" value="P-loop containing nucleoside triphosphate hydrolases"/>
    <property type="match status" value="1"/>
</dbReference>
<dbReference type="eggNOG" id="KOG4658">
    <property type="taxonomic scope" value="Eukaryota"/>
</dbReference>
<evidence type="ECO:0000256" key="1">
    <source>
        <dbReference type="ARBA" id="ARBA00022821"/>
    </source>
</evidence>
<dbReference type="Proteomes" id="UP000008311">
    <property type="component" value="Unassembled WGS sequence"/>
</dbReference>
<evidence type="ECO:0000313" key="3">
    <source>
        <dbReference type="EMBL" id="EEF30170.1"/>
    </source>
</evidence>
<dbReference type="Pfam" id="PF00931">
    <property type="entry name" value="NB-ARC"/>
    <property type="match status" value="2"/>
</dbReference>
<sequence>MKENKEKILGLLAAEEPHRTVISVVGNEGPGKTTLVTRIYNNQIIKRCSDCWPWISVSQTYGMDDVWSIELWSRTRGAFPNNRNGSKIILTTRHENVAVSIGIGSHVHRLYPLQEKDDWVLFCRKAFWNDPELTCPKELQPWAEAILRKYEGLPLAIVAVESLMCSRSKGVAT</sequence>
<proteinExistence type="predicted"/>
<dbReference type="STRING" id="3988.B9T1T2"/>
<gene>
    <name evidence="3" type="ORF">RCOM_0690860</name>
</gene>
<dbReference type="InterPro" id="IPR042197">
    <property type="entry name" value="Apaf_helical"/>
</dbReference>
<evidence type="ECO:0000313" key="4">
    <source>
        <dbReference type="Proteomes" id="UP000008311"/>
    </source>
</evidence>
<organism evidence="3 4">
    <name type="scientific">Ricinus communis</name>
    <name type="common">Castor bean</name>
    <dbReference type="NCBI Taxonomy" id="3988"/>
    <lineage>
        <taxon>Eukaryota</taxon>
        <taxon>Viridiplantae</taxon>
        <taxon>Streptophyta</taxon>
        <taxon>Embryophyta</taxon>
        <taxon>Tracheophyta</taxon>
        <taxon>Spermatophyta</taxon>
        <taxon>Magnoliopsida</taxon>
        <taxon>eudicotyledons</taxon>
        <taxon>Gunneridae</taxon>
        <taxon>Pentapetalae</taxon>
        <taxon>rosids</taxon>
        <taxon>fabids</taxon>
        <taxon>Malpighiales</taxon>
        <taxon>Euphorbiaceae</taxon>
        <taxon>Acalyphoideae</taxon>
        <taxon>Acalypheae</taxon>
        <taxon>Ricinus</taxon>
    </lineage>
</organism>
<dbReference type="Gene3D" id="3.40.50.300">
    <property type="entry name" value="P-loop containing nucleotide triphosphate hydrolases"/>
    <property type="match status" value="2"/>
</dbReference>